<dbReference type="GO" id="GO:0003677">
    <property type="term" value="F:DNA binding"/>
    <property type="evidence" value="ECO:0007669"/>
    <property type="project" value="InterPro"/>
</dbReference>
<dbReference type="Gene3D" id="1.10.10.10">
    <property type="entry name" value="Winged helix-like DNA-binding domain superfamily/Winged helix DNA-binding domain"/>
    <property type="match status" value="1"/>
</dbReference>
<dbReference type="Pfam" id="PF00480">
    <property type="entry name" value="ROK"/>
    <property type="match status" value="1"/>
</dbReference>
<dbReference type="SUPFAM" id="SSF46785">
    <property type="entry name" value="Winged helix' DNA-binding domain"/>
    <property type="match status" value="1"/>
</dbReference>
<proteinExistence type="inferred from homology"/>
<dbReference type="InterPro" id="IPR049874">
    <property type="entry name" value="ROK_cs"/>
</dbReference>
<dbReference type="GO" id="GO:0006355">
    <property type="term" value="P:regulation of DNA-templated transcription"/>
    <property type="evidence" value="ECO:0007669"/>
    <property type="project" value="InterPro"/>
</dbReference>
<keyword evidence="6" id="KW-1185">Reference proteome</keyword>
<keyword evidence="3" id="KW-0859">Xylose metabolism</keyword>
<comment type="caution">
    <text evidence="5">The sequence shown here is derived from an EMBL/GenBank/DDBJ whole genome shotgun (WGS) entry which is preliminary data.</text>
</comment>
<evidence type="ECO:0000256" key="2">
    <source>
        <dbReference type="ARBA" id="ARBA00006479"/>
    </source>
</evidence>
<evidence type="ECO:0000313" key="5">
    <source>
        <dbReference type="EMBL" id="TVY08977.1"/>
    </source>
</evidence>
<protein>
    <submittedName>
        <fullName evidence="5">ROK family protein</fullName>
    </submittedName>
</protein>
<dbReference type="AlphaFoldDB" id="A0A559KA15"/>
<sequence>MKQTGDLNLVKKINKSIVLDRIRHDSPVSRARLAELTGLTKATVSSLVGELIESGLVDEIGAGESSGGRKPVMLLFNGTAGYAVGIDLGVDYILGVLTDLNGVIVEQHTMKHSNASVDAVIGDVIHSIRELIGRAPQSTYGIVGIGIGIPGISDEQGNVLFAPNLGWENVPLQQRIESELGIPVVIDNEANAGAVGEQQFDAGVGQNASYLVYVSIGSGIGTGIIIRGELFRGSSGFSGELGHVTIEQNGKPCRCGSSGCWELYASESALLEKARAVLPEDDVDIEALLRRAGDGDKRVIELFEQLGRSLGVGLVNIINAFNPELIVIGGRLAEAESWMLGPLTEVMERRSMPFPRAKLRVQFSGLGMKSTVLGACSLAIAKFFASTKVSVEG</sequence>
<evidence type="ECO:0000256" key="3">
    <source>
        <dbReference type="ARBA" id="ARBA00022629"/>
    </source>
</evidence>
<dbReference type="RefSeq" id="WP_144848395.1">
    <property type="nucleotide sequence ID" value="NZ_VNJI01000018.1"/>
</dbReference>
<dbReference type="SUPFAM" id="SSF53067">
    <property type="entry name" value="Actin-like ATPase domain"/>
    <property type="match status" value="1"/>
</dbReference>
<dbReference type="PROSITE" id="PS01125">
    <property type="entry name" value="ROK"/>
    <property type="match status" value="1"/>
</dbReference>
<keyword evidence="3" id="KW-0119">Carbohydrate metabolism</keyword>
<reference evidence="5 6" key="1">
    <citation type="submission" date="2019-07" db="EMBL/GenBank/DDBJ databases">
        <authorList>
            <person name="Kim J."/>
        </authorList>
    </citation>
    <scope>NUCLEOTIDE SEQUENCE [LARGE SCALE GENOMIC DNA]</scope>
    <source>
        <strain evidence="5 6">JC52</strain>
    </source>
</reference>
<evidence type="ECO:0000256" key="1">
    <source>
        <dbReference type="ARBA" id="ARBA00002486"/>
    </source>
</evidence>
<organism evidence="5 6">
    <name type="scientific">Paenibacillus cremeus</name>
    <dbReference type="NCBI Taxonomy" id="2163881"/>
    <lineage>
        <taxon>Bacteria</taxon>
        <taxon>Bacillati</taxon>
        <taxon>Bacillota</taxon>
        <taxon>Bacilli</taxon>
        <taxon>Bacillales</taxon>
        <taxon>Paenibacillaceae</taxon>
        <taxon>Paenibacillus</taxon>
    </lineage>
</organism>
<evidence type="ECO:0000313" key="6">
    <source>
        <dbReference type="Proteomes" id="UP000317036"/>
    </source>
</evidence>
<dbReference type="PANTHER" id="PTHR18964:SF149">
    <property type="entry name" value="BIFUNCTIONAL UDP-N-ACETYLGLUCOSAMINE 2-EPIMERASE_N-ACETYLMANNOSAMINE KINASE"/>
    <property type="match status" value="1"/>
</dbReference>
<dbReference type="OrthoDB" id="9796533at2"/>
<dbReference type="Gene3D" id="3.30.420.40">
    <property type="match status" value="2"/>
</dbReference>
<dbReference type="PANTHER" id="PTHR18964">
    <property type="entry name" value="ROK (REPRESSOR, ORF, KINASE) FAMILY"/>
    <property type="match status" value="1"/>
</dbReference>
<dbReference type="InterPro" id="IPR036390">
    <property type="entry name" value="WH_DNA-bd_sf"/>
</dbReference>
<dbReference type="InterPro" id="IPR036388">
    <property type="entry name" value="WH-like_DNA-bd_sf"/>
</dbReference>
<dbReference type="EMBL" id="VNJI01000018">
    <property type="protein sequence ID" value="TVY08977.1"/>
    <property type="molecule type" value="Genomic_DNA"/>
</dbReference>
<dbReference type="GO" id="GO:0042732">
    <property type="term" value="P:D-xylose metabolic process"/>
    <property type="evidence" value="ECO:0007669"/>
    <property type="project" value="UniProtKB-KW"/>
</dbReference>
<comment type="similarity">
    <text evidence="2">Belongs to the ROK (NagC/XylR) family.</text>
</comment>
<evidence type="ECO:0000259" key="4">
    <source>
        <dbReference type="Pfam" id="PF09339"/>
    </source>
</evidence>
<dbReference type="InterPro" id="IPR043129">
    <property type="entry name" value="ATPase_NBD"/>
</dbReference>
<feature type="domain" description="HTH iclR-type" evidence="4">
    <location>
        <begin position="23"/>
        <end position="57"/>
    </location>
</feature>
<name>A0A559KA15_9BACL</name>
<dbReference type="Proteomes" id="UP000317036">
    <property type="component" value="Unassembled WGS sequence"/>
</dbReference>
<dbReference type="CDD" id="cd24076">
    <property type="entry name" value="ASKHA_ATPase_ROK_BsXylR-like"/>
    <property type="match status" value="1"/>
</dbReference>
<dbReference type="InterPro" id="IPR000600">
    <property type="entry name" value="ROK"/>
</dbReference>
<dbReference type="Pfam" id="PF09339">
    <property type="entry name" value="HTH_IclR"/>
    <property type="match status" value="1"/>
</dbReference>
<gene>
    <name evidence="5" type="ORF">FPZ49_15965</name>
</gene>
<comment type="function">
    <text evidence="1">Transcriptional repressor of xylose-utilizing enzymes.</text>
</comment>
<dbReference type="InterPro" id="IPR005471">
    <property type="entry name" value="Tscrpt_reg_IclR_N"/>
</dbReference>
<accession>A0A559KA15</accession>